<feature type="signal peptide" evidence="1">
    <location>
        <begin position="1"/>
        <end position="31"/>
    </location>
</feature>
<reference evidence="2 3" key="1">
    <citation type="submission" date="2017-03" db="EMBL/GenBank/DDBJ databases">
        <title>Genome analysis of strain PAMC 26577.</title>
        <authorList>
            <person name="Oh H.-M."/>
            <person name="Yang J.-A."/>
        </authorList>
    </citation>
    <scope>NUCLEOTIDE SEQUENCE [LARGE SCALE GENOMIC DNA]</scope>
    <source>
        <strain evidence="2 3">PAMC 26577</strain>
    </source>
</reference>
<name>A0A242N451_CABSO</name>
<evidence type="ECO:0000256" key="1">
    <source>
        <dbReference type="SAM" id="SignalP"/>
    </source>
</evidence>
<feature type="chain" id="PRO_5012331382" description="Secreted protein" evidence="1">
    <location>
        <begin position="32"/>
        <end position="78"/>
    </location>
</feature>
<organism evidence="2 3">
    <name type="scientific">Caballeronia sordidicola</name>
    <name type="common">Burkholderia sordidicola</name>
    <dbReference type="NCBI Taxonomy" id="196367"/>
    <lineage>
        <taxon>Bacteria</taxon>
        <taxon>Pseudomonadati</taxon>
        <taxon>Pseudomonadota</taxon>
        <taxon>Betaproteobacteria</taxon>
        <taxon>Burkholderiales</taxon>
        <taxon>Burkholderiaceae</taxon>
        <taxon>Caballeronia</taxon>
    </lineage>
</organism>
<dbReference type="EMBL" id="NBTZ01000023">
    <property type="protein sequence ID" value="OTP78440.1"/>
    <property type="molecule type" value="Genomic_DNA"/>
</dbReference>
<proteinExistence type="predicted"/>
<keyword evidence="1" id="KW-0732">Signal</keyword>
<sequence length="78" mass="8383">MKKYFIHASQHNSVFASAVLGLILMTASPFAVPQAPAFRGASSLYESRFCQPLLSSSYRGGCGREVGASSLLHDFKVS</sequence>
<dbReference type="AlphaFoldDB" id="A0A242N451"/>
<protein>
    <recommendedName>
        <fullName evidence="4">Secreted protein</fullName>
    </recommendedName>
</protein>
<gene>
    <name evidence="2" type="ORF">PAMC26577_04575</name>
</gene>
<accession>A0A242N451</accession>
<evidence type="ECO:0000313" key="2">
    <source>
        <dbReference type="EMBL" id="OTP78440.1"/>
    </source>
</evidence>
<comment type="caution">
    <text evidence="2">The sequence shown here is derived from an EMBL/GenBank/DDBJ whole genome shotgun (WGS) entry which is preliminary data.</text>
</comment>
<dbReference type="Proteomes" id="UP000195221">
    <property type="component" value="Unassembled WGS sequence"/>
</dbReference>
<evidence type="ECO:0008006" key="4">
    <source>
        <dbReference type="Google" id="ProtNLM"/>
    </source>
</evidence>
<evidence type="ECO:0000313" key="3">
    <source>
        <dbReference type="Proteomes" id="UP000195221"/>
    </source>
</evidence>